<proteinExistence type="predicted"/>
<dbReference type="EMBL" id="CAJNJA010069142">
    <property type="protein sequence ID" value="CAE7897056.1"/>
    <property type="molecule type" value="Genomic_DNA"/>
</dbReference>
<name>A0A813B9P0_9DINO</name>
<gene>
    <name evidence="2" type="ORF">SNEC2469_LOCUS30079</name>
</gene>
<evidence type="ECO:0000313" key="2">
    <source>
        <dbReference type="EMBL" id="CAE7897056.1"/>
    </source>
</evidence>
<keyword evidence="1" id="KW-0732">Signal</keyword>
<feature type="chain" id="PRO_5032476017" evidence="1">
    <location>
        <begin position="22"/>
        <end position="55"/>
    </location>
</feature>
<dbReference type="Proteomes" id="UP000601435">
    <property type="component" value="Unassembled WGS sequence"/>
</dbReference>
<organism evidence="2 3">
    <name type="scientific">Symbiodinium necroappetens</name>
    <dbReference type="NCBI Taxonomy" id="1628268"/>
    <lineage>
        <taxon>Eukaryota</taxon>
        <taxon>Sar</taxon>
        <taxon>Alveolata</taxon>
        <taxon>Dinophyceae</taxon>
        <taxon>Suessiales</taxon>
        <taxon>Symbiodiniaceae</taxon>
        <taxon>Symbiodinium</taxon>
    </lineage>
</organism>
<protein>
    <submittedName>
        <fullName evidence="2">Uncharacterized protein</fullName>
    </submittedName>
</protein>
<keyword evidence="3" id="KW-1185">Reference proteome</keyword>
<reference evidence="2" key="1">
    <citation type="submission" date="2021-02" db="EMBL/GenBank/DDBJ databases">
        <authorList>
            <person name="Dougan E. K."/>
            <person name="Rhodes N."/>
            <person name="Thang M."/>
            <person name="Chan C."/>
        </authorList>
    </citation>
    <scope>NUCLEOTIDE SEQUENCE</scope>
</reference>
<accession>A0A813B9P0</accession>
<sequence>MQRPAGLLGFGLATAGRLALCELRWGALTATGFQELAATPTCFADVIIASGSTCV</sequence>
<dbReference type="AlphaFoldDB" id="A0A813B9P0"/>
<evidence type="ECO:0000256" key="1">
    <source>
        <dbReference type="SAM" id="SignalP"/>
    </source>
</evidence>
<evidence type="ECO:0000313" key="3">
    <source>
        <dbReference type="Proteomes" id="UP000601435"/>
    </source>
</evidence>
<feature type="signal peptide" evidence="1">
    <location>
        <begin position="1"/>
        <end position="21"/>
    </location>
</feature>
<comment type="caution">
    <text evidence="2">The sequence shown here is derived from an EMBL/GenBank/DDBJ whole genome shotgun (WGS) entry which is preliminary data.</text>
</comment>
<feature type="non-terminal residue" evidence="2">
    <location>
        <position position="1"/>
    </location>
</feature>